<organism evidence="2 3">
    <name type="scientific">Tolypothrix campylonemoides VB511288_2</name>
    <dbReference type="NCBI Taxonomy" id="3232311"/>
    <lineage>
        <taxon>Bacteria</taxon>
        <taxon>Bacillati</taxon>
        <taxon>Cyanobacteriota</taxon>
        <taxon>Cyanophyceae</taxon>
        <taxon>Nostocales</taxon>
        <taxon>Tolypothrichaceae</taxon>
        <taxon>Tolypothrix</taxon>
    </lineage>
</organism>
<reference evidence="2 3" key="1">
    <citation type="submission" date="2024-07" db="EMBL/GenBank/DDBJ databases">
        <authorList>
            <person name="Tripathy S."/>
        </authorList>
    </citation>
    <scope>NUCLEOTIDE SEQUENCE [LARGE SCALE GENOMIC DNA]</scope>
    <source>
        <strain evidence="2 3">VB511288_2</strain>
    </source>
</reference>
<keyword evidence="3" id="KW-1185">Reference proteome</keyword>
<name>A0ABW8XM80_9CYAN</name>
<proteinExistence type="predicted"/>
<feature type="region of interest" description="Disordered" evidence="1">
    <location>
        <begin position="95"/>
        <end position="122"/>
    </location>
</feature>
<dbReference type="EMBL" id="JBFPMW010000024">
    <property type="protein sequence ID" value="MFL9823076.1"/>
    <property type="molecule type" value="Genomic_DNA"/>
</dbReference>
<feature type="compositionally biased region" description="Basic and acidic residues" evidence="1">
    <location>
        <begin position="101"/>
        <end position="122"/>
    </location>
</feature>
<accession>A0ABW8XM80</accession>
<dbReference type="InterPro" id="IPR014971">
    <property type="entry name" value="KGK"/>
</dbReference>
<comment type="caution">
    <text evidence="2">The sequence shown here is derived from an EMBL/GenBank/DDBJ whole genome shotgun (WGS) entry which is preliminary data.</text>
</comment>
<dbReference type="Proteomes" id="UP001629223">
    <property type="component" value="Unassembled WGS sequence"/>
</dbReference>
<sequence length="122" mass="14173">MNDEFETLESGEIVSLNHQKIARHLNLPSNGFPDLHMRVEQIQELIVKKINITDNRGQSLFDEGIICEVMKFEAKGWQQGKVRARLFLEFCPNEPEPSFEAEIKPVEPESPLDDLRQRIQQE</sequence>
<protein>
    <submittedName>
        <fullName evidence="2">KGK domain-containing protein</fullName>
    </submittedName>
</protein>
<evidence type="ECO:0000256" key="1">
    <source>
        <dbReference type="SAM" id="MobiDB-lite"/>
    </source>
</evidence>
<dbReference type="Pfam" id="PF08872">
    <property type="entry name" value="KGK"/>
    <property type="match status" value="1"/>
</dbReference>
<dbReference type="RefSeq" id="WP_050046043.1">
    <property type="nucleotide sequence ID" value="NZ_JBFPMW010000024.1"/>
</dbReference>
<evidence type="ECO:0000313" key="3">
    <source>
        <dbReference type="Proteomes" id="UP001629223"/>
    </source>
</evidence>
<gene>
    <name evidence="2" type="ORF">AB0756_39225</name>
</gene>
<evidence type="ECO:0000313" key="2">
    <source>
        <dbReference type="EMBL" id="MFL9823076.1"/>
    </source>
</evidence>